<keyword evidence="7" id="KW-0479">Metal-binding</keyword>
<dbReference type="PANTHER" id="PTHR42945:SF1">
    <property type="entry name" value="HISTIDINE BIOSYNTHESIS BIFUNCTIONAL PROTEIN HIS7"/>
    <property type="match status" value="1"/>
</dbReference>
<comment type="similarity">
    <text evidence="7">Belongs to the PRA-CH family.</text>
</comment>
<evidence type="ECO:0000256" key="4">
    <source>
        <dbReference type="ARBA" id="ARBA00022605"/>
    </source>
</evidence>
<dbReference type="EC" id="3.5.4.19" evidence="7"/>
<evidence type="ECO:0000256" key="6">
    <source>
        <dbReference type="ARBA" id="ARBA00023102"/>
    </source>
</evidence>
<keyword evidence="7" id="KW-0460">Magnesium</keyword>
<dbReference type="Gene3D" id="3.10.20.810">
    <property type="entry name" value="Phosphoribosyl-AMP cyclohydrolase"/>
    <property type="match status" value="1"/>
</dbReference>
<comment type="caution">
    <text evidence="9">The sequence shown here is derived from an EMBL/GenBank/DDBJ whole genome shotgun (WGS) entry which is preliminary data.</text>
</comment>
<proteinExistence type="inferred from homology"/>
<evidence type="ECO:0000259" key="8">
    <source>
        <dbReference type="Pfam" id="PF01502"/>
    </source>
</evidence>
<dbReference type="Proteomes" id="UP001202117">
    <property type="component" value="Unassembled WGS sequence"/>
</dbReference>
<dbReference type="HAMAP" id="MF_01021">
    <property type="entry name" value="HisI"/>
    <property type="match status" value="1"/>
</dbReference>
<feature type="binding site" evidence="7">
    <location>
        <position position="95"/>
    </location>
    <ligand>
        <name>Mg(2+)</name>
        <dbReference type="ChEBI" id="CHEBI:18420"/>
    </ligand>
</feature>
<feature type="binding site" evidence="7">
    <location>
        <position position="112"/>
    </location>
    <ligand>
        <name>Zn(2+)</name>
        <dbReference type="ChEBI" id="CHEBI:29105"/>
        <note>ligand shared between dimeric partners</note>
    </ligand>
</feature>
<feature type="binding site" evidence="7">
    <location>
        <position position="97"/>
    </location>
    <ligand>
        <name>Mg(2+)</name>
        <dbReference type="ChEBI" id="CHEBI:18420"/>
    </ligand>
</feature>
<comment type="pathway">
    <text evidence="2 7">Amino-acid biosynthesis; L-histidine biosynthesis; L-histidine from 5-phospho-alpha-D-ribose 1-diphosphate: step 3/9.</text>
</comment>
<gene>
    <name evidence="7 9" type="primary">hisI</name>
    <name evidence="9" type="ORF">MKP05_06830</name>
</gene>
<feature type="binding site" evidence="7">
    <location>
        <position position="119"/>
    </location>
    <ligand>
        <name>Zn(2+)</name>
        <dbReference type="ChEBI" id="CHEBI:29105"/>
        <note>ligand shared between dimeric partners</note>
    </ligand>
</feature>
<dbReference type="PANTHER" id="PTHR42945">
    <property type="entry name" value="HISTIDINE BIOSYNTHESIS BIFUNCTIONAL PROTEIN"/>
    <property type="match status" value="1"/>
</dbReference>
<dbReference type="EMBL" id="JAKVPY010000006">
    <property type="protein sequence ID" value="MCH4562841.1"/>
    <property type="molecule type" value="Genomic_DNA"/>
</dbReference>
<feature type="domain" description="Phosphoribosyl-AMP cyclohydrolase" evidence="8">
    <location>
        <begin position="48"/>
        <end position="121"/>
    </location>
</feature>
<feature type="binding site" evidence="7">
    <location>
        <position position="99"/>
    </location>
    <ligand>
        <name>Mg(2+)</name>
        <dbReference type="ChEBI" id="CHEBI:18420"/>
    </ligand>
</feature>
<evidence type="ECO:0000256" key="1">
    <source>
        <dbReference type="ARBA" id="ARBA00000024"/>
    </source>
</evidence>
<protein>
    <recommendedName>
        <fullName evidence="7">Phosphoribosyl-AMP cyclohydrolase</fullName>
        <shortName evidence="7">PRA-CH</shortName>
        <ecNumber evidence="7">3.5.4.19</ecNumber>
    </recommendedName>
</protein>
<comment type="subunit">
    <text evidence="7">Homodimer.</text>
</comment>
<reference evidence="9 10" key="1">
    <citation type="submission" date="2022-02" db="EMBL/GenBank/DDBJ databases">
        <title>Halomonas fukangensis sp. nov., a halophilic bacterium isolated from a bulk soil of Kalidium foliatum at Fukang.</title>
        <authorList>
            <person name="Huang Y."/>
        </authorList>
    </citation>
    <scope>NUCLEOTIDE SEQUENCE [LARGE SCALE GENOMIC DNA]</scope>
    <source>
        <strain evidence="9 10">EGI 63088</strain>
    </source>
</reference>
<feature type="binding site" evidence="7">
    <location>
        <position position="96"/>
    </location>
    <ligand>
        <name>Zn(2+)</name>
        <dbReference type="ChEBI" id="CHEBI:29105"/>
        <note>ligand shared between dimeric partners</note>
    </ligand>
</feature>
<evidence type="ECO:0000256" key="5">
    <source>
        <dbReference type="ARBA" id="ARBA00022801"/>
    </source>
</evidence>
<dbReference type="NCBIfam" id="NF000768">
    <property type="entry name" value="PRK00051.1"/>
    <property type="match status" value="1"/>
</dbReference>
<organism evidence="9 10">
    <name type="scientific">Halomonas flagellata</name>
    <dbReference type="NCBI Taxonomy" id="2920385"/>
    <lineage>
        <taxon>Bacteria</taxon>
        <taxon>Pseudomonadati</taxon>
        <taxon>Pseudomonadota</taxon>
        <taxon>Gammaproteobacteria</taxon>
        <taxon>Oceanospirillales</taxon>
        <taxon>Halomonadaceae</taxon>
        <taxon>Halomonas</taxon>
    </lineage>
</organism>
<sequence>MSDTFKRLEQATVDSRHPLAEILAAVRFNADGLIPAIAQQHDSGEVLMMAWMNREALEETLRTRRVCYWSRSRGKLWRKGESSGQQQHLAGAALDCDGDTLLLQVDQTGPACHTGRRSCFYVALEEDRARITSDPLIDPATLYGRSGKEG</sequence>
<dbReference type="RefSeq" id="WP_240567632.1">
    <property type="nucleotide sequence ID" value="NZ_JAKVPY010000006.1"/>
</dbReference>
<dbReference type="InterPro" id="IPR038019">
    <property type="entry name" value="PRib_AMP_CycHydrolase_sf"/>
</dbReference>
<comment type="cofactor">
    <cofactor evidence="7">
        <name>Mg(2+)</name>
        <dbReference type="ChEBI" id="CHEBI:18420"/>
    </cofactor>
    <text evidence="7">Binds 1 Mg(2+) ion per subunit.</text>
</comment>
<dbReference type="GO" id="GO:0004635">
    <property type="term" value="F:phosphoribosyl-AMP cyclohydrolase activity"/>
    <property type="evidence" value="ECO:0007669"/>
    <property type="project" value="UniProtKB-EC"/>
</dbReference>
<dbReference type="Pfam" id="PF01502">
    <property type="entry name" value="PRA-CH"/>
    <property type="match status" value="1"/>
</dbReference>
<keyword evidence="6 7" id="KW-0368">Histidine biosynthesis</keyword>
<keyword evidence="5 7" id="KW-0378">Hydrolase</keyword>
<dbReference type="SUPFAM" id="SSF141734">
    <property type="entry name" value="HisI-like"/>
    <property type="match status" value="1"/>
</dbReference>
<dbReference type="InterPro" id="IPR026660">
    <property type="entry name" value="PRA-CH"/>
</dbReference>
<accession>A0ABS9RSK8</accession>
<keyword evidence="7" id="KW-0862">Zinc</keyword>
<comment type="catalytic activity">
    <reaction evidence="1 7">
        <text>1-(5-phospho-beta-D-ribosyl)-5'-AMP + H2O = 1-(5-phospho-beta-D-ribosyl)-5-[(5-phospho-beta-D-ribosylamino)methylideneamino]imidazole-4-carboxamide</text>
        <dbReference type="Rhea" id="RHEA:20049"/>
        <dbReference type="ChEBI" id="CHEBI:15377"/>
        <dbReference type="ChEBI" id="CHEBI:58435"/>
        <dbReference type="ChEBI" id="CHEBI:59457"/>
        <dbReference type="EC" id="3.5.4.19"/>
    </reaction>
</comment>
<keyword evidence="4 7" id="KW-0028">Amino-acid biosynthesis</keyword>
<keyword evidence="3 7" id="KW-0963">Cytoplasm</keyword>
<name>A0ABS9RSK8_9GAMM</name>
<evidence type="ECO:0000256" key="3">
    <source>
        <dbReference type="ARBA" id="ARBA00022490"/>
    </source>
</evidence>
<evidence type="ECO:0000313" key="9">
    <source>
        <dbReference type="EMBL" id="MCH4562841.1"/>
    </source>
</evidence>
<dbReference type="InterPro" id="IPR002496">
    <property type="entry name" value="PRib_AMP_CycHydrolase_dom"/>
</dbReference>
<evidence type="ECO:0000256" key="2">
    <source>
        <dbReference type="ARBA" id="ARBA00005169"/>
    </source>
</evidence>
<comment type="function">
    <text evidence="7">Catalyzes the hydrolysis of the adenine ring of phosphoribosyl-AMP.</text>
</comment>
<comment type="subcellular location">
    <subcellularLocation>
        <location evidence="7">Cytoplasm</location>
    </subcellularLocation>
</comment>
<evidence type="ECO:0000313" key="10">
    <source>
        <dbReference type="Proteomes" id="UP001202117"/>
    </source>
</evidence>
<evidence type="ECO:0000256" key="7">
    <source>
        <dbReference type="HAMAP-Rule" id="MF_01021"/>
    </source>
</evidence>
<keyword evidence="10" id="KW-1185">Reference proteome</keyword>
<comment type="cofactor">
    <cofactor evidence="7">
        <name>Zn(2+)</name>
        <dbReference type="ChEBI" id="CHEBI:29105"/>
    </cofactor>
    <text evidence="7">Binds 1 zinc ion per subunit.</text>
</comment>